<dbReference type="EMBL" id="LCFD01000006">
    <property type="protein sequence ID" value="KKS86930.1"/>
    <property type="molecule type" value="Genomic_DNA"/>
</dbReference>
<dbReference type="AlphaFoldDB" id="A0A0G1CMC7"/>
<organism evidence="2 3">
    <name type="scientific">Candidatus Gottesmanbacteria bacterium GW2011_GWB1_43_11</name>
    <dbReference type="NCBI Taxonomy" id="1618446"/>
    <lineage>
        <taxon>Bacteria</taxon>
        <taxon>Candidatus Gottesmaniibacteriota</taxon>
    </lineage>
</organism>
<protein>
    <submittedName>
        <fullName evidence="2">Uncharacterized protein</fullName>
    </submittedName>
</protein>
<sequence>MKNQKQQYVRTLFISLAGLGLAWLMTYGRWELLSQKYAKEFIQPIYNDTEKGCLLDYPKLLKVMNYTDSKAQVFMKASNKSTFLVDFTKNGGSWTMREKINDTQWVCNFTVINSRTGGSAKGIYWYN</sequence>
<dbReference type="Proteomes" id="UP000034050">
    <property type="component" value="Unassembled WGS sequence"/>
</dbReference>
<evidence type="ECO:0000313" key="2">
    <source>
        <dbReference type="EMBL" id="KKS86930.1"/>
    </source>
</evidence>
<evidence type="ECO:0000313" key="3">
    <source>
        <dbReference type="Proteomes" id="UP000034050"/>
    </source>
</evidence>
<reference evidence="2 3" key="1">
    <citation type="journal article" date="2015" name="Nature">
        <title>rRNA introns, odd ribosomes, and small enigmatic genomes across a large radiation of phyla.</title>
        <authorList>
            <person name="Brown C.T."/>
            <person name="Hug L.A."/>
            <person name="Thomas B.C."/>
            <person name="Sharon I."/>
            <person name="Castelle C.J."/>
            <person name="Singh A."/>
            <person name="Wilkins M.J."/>
            <person name="Williams K.H."/>
            <person name="Banfield J.F."/>
        </authorList>
    </citation>
    <scope>NUCLEOTIDE SEQUENCE [LARGE SCALE GENOMIC DNA]</scope>
</reference>
<proteinExistence type="predicted"/>
<gene>
    <name evidence="2" type="ORF">UV61_C0006G0131</name>
</gene>
<keyword evidence="1" id="KW-0812">Transmembrane</keyword>
<keyword evidence="1" id="KW-0472">Membrane</keyword>
<feature type="transmembrane region" description="Helical" evidence="1">
    <location>
        <begin position="12"/>
        <end position="30"/>
    </location>
</feature>
<comment type="caution">
    <text evidence="2">The sequence shown here is derived from an EMBL/GenBank/DDBJ whole genome shotgun (WGS) entry which is preliminary data.</text>
</comment>
<dbReference type="STRING" id="1618446.UV61_C0006G0131"/>
<name>A0A0G1CMC7_9BACT</name>
<accession>A0A0G1CMC7</accession>
<evidence type="ECO:0000256" key="1">
    <source>
        <dbReference type="SAM" id="Phobius"/>
    </source>
</evidence>
<keyword evidence="1" id="KW-1133">Transmembrane helix</keyword>